<dbReference type="GO" id="GO:0003700">
    <property type="term" value="F:DNA-binding transcription factor activity"/>
    <property type="evidence" value="ECO:0007669"/>
    <property type="project" value="TreeGrafter"/>
</dbReference>
<gene>
    <name evidence="3" type="ORF">HMPREF9372_2971</name>
</gene>
<proteinExistence type="predicted"/>
<keyword evidence="1" id="KW-0238">DNA-binding</keyword>
<reference evidence="3 4" key="1">
    <citation type="submission" date="2011-04" db="EMBL/GenBank/DDBJ databases">
        <authorList>
            <person name="Muzny D."/>
            <person name="Qin X."/>
            <person name="Deng J."/>
            <person name="Jiang H."/>
            <person name="Liu Y."/>
            <person name="Qu J."/>
            <person name="Song X.-Z."/>
            <person name="Zhang L."/>
            <person name="Thornton R."/>
            <person name="Coyle M."/>
            <person name="Francisco L."/>
            <person name="Jackson L."/>
            <person name="Javaid M."/>
            <person name="Korchina V."/>
            <person name="Kovar C."/>
            <person name="Mata R."/>
            <person name="Mathew T."/>
            <person name="Ngo R."/>
            <person name="Nguyen L."/>
            <person name="Nguyen N."/>
            <person name="Okwuonu G."/>
            <person name="Ongeri F."/>
            <person name="Pham C."/>
            <person name="Simmons D."/>
            <person name="Wilczek-Boney K."/>
            <person name="Hale W."/>
            <person name="Jakkamsetti A."/>
            <person name="Pham P."/>
            <person name="Ruth R."/>
            <person name="San Lucas F."/>
            <person name="Warren J."/>
            <person name="Zhang J."/>
            <person name="Zhao Z."/>
            <person name="Zhou C."/>
            <person name="Zhu D."/>
            <person name="Lee S."/>
            <person name="Bess C."/>
            <person name="Blankenburg K."/>
            <person name="Forbes L."/>
            <person name="Fu Q."/>
            <person name="Gubbala S."/>
            <person name="Hirani K."/>
            <person name="Jayaseelan J.C."/>
            <person name="Lara F."/>
            <person name="Munidasa M."/>
            <person name="Palculict T."/>
            <person name="Patil S."/>
            <person name="Pu L.-L."/>
            <person name="Saada N."/>
            <person name="Tang L."/>
            <person name="Weissenberger G."/>
            <person name="Zhu Y."/>
            <person name="Hemphill L."/>
            <person name="Shang Y."/>
            <person name="Youmans B."/>
            <person name="Ayvaz T."/>
            <person name="Ross M."/>
            <person name="Santibanez J."/>
            <person name="Aqrawi P."/>
            <person name="Gross S."/>
            <person name="Joshi V."/>
            <person name="Fowler G."/>
            <person name="Nazareth L."/>
            <person name="Reid J."/>
            <person name="Worley K."/>
            <person name="Petrosino J."/>
            <person name="Highlander S."/>
            <person name="Gibbs R."/>
        </authorList>
    </citation>
    <scope>NUCLEOTIDE SEQUENCE [LARGE SCALE GENOMIC DNA]</scope>
    <source>
        <strain evidence="3 4">2681</strain>
    </source>
</reference>
<dbReference type="GO" id="GO:0005829">
    <property type="term" value="C:cytosol"/>
    <property type="evidence" value="ECO:0007669"/>
    <property type="project" value="TreeGrafter"/>
</dbReference>
<evidence type="ECO:0000313" key="3">
    <source>
        <dbReference type="EMBL" id="EGQ22279.1"/>
    </source>
</evidence>
<dbReference type="Proteomes" id="UP000005316">
    <property type="component" value="Unassembled WGS sequence"/>
</dbReference>
<dbReference type="InterPro" id="IPR010982">
    <property type="entry name" value="Lambda_DNA-bd_dom_sf"/>
</dbReference>
<dbReference type="PANTHER" id="PTHR46797:SF1">
    <property type="entry name" value="METHYLPHOSPHONATE SYNTHASE"/>
    <property type="match status" value="1"/>
</dbReference>
<dbReference type="OrthoDB" id="2365258at2"/>
<dbReference type="Pfam" id="PF13560">
    <property type="entry name" value="HTH_31"/>
    <property type="match status" value="1"/>
</dbReference>
<evidence type="ECO:0000256" key="1">
    <source>
        <dbReference type="ARBA" id="ARBA00023125"/>
    </source>
</evidence>
<dbReference type="InterPro" id="IPR050807">
    <property type="entry name" value="TransReg_Diox_bact_type"/>
</dbReference>
<comment type="caution">
    <text evidence="3">The sequence shown here is derived from an EMBL/GenBank/DDBJ whole genome shotgun (WGS) entry which is preliminary data.</text>
</comment>
<feature type="domain" description="HTH cro/C1-type" evidence="2">
    <location>
        <begin position="23"/>
        <end position="77"/>
    </location>
</feature>
<dbReference type="AlphaFoldDB" id="F9DVZ0"/>
<dbReference type="STRING" id="759851.SAMN04244570_1176"/>
<organism evidence="3 4">
    <name type="scientific">Sporosarcina newyorkensis 2681</name>
    <dbReference type="NCBI Taxonomy" id="1027292"/>
    <lineage>
        <taxon>Bacteria</taxon>
        <taxon>Bacillati</taxon>
        <taxon>Bacillota</taxon>
        <taxon>Bacilli</taxon>
        <taxon>Bacillales</taxon>
        <taxon>Caryophanaceae</taxon>
        <taxon>Sporosarcina</taxon>
    </lineage>
</organism>
<dbReference type="CDD" id="cd00093">
    <property type="entry name" value="HTH_XRE"/>
    <property type="match status" value="1"/>
</dbReference>
<name>F9DVZ0_9BACL</name>
<dbReference type="eggNOG" id="COG1396">
    <property type="taxonomic scope" value="Bacteria"/>
</dbReference>
<dbReference type="SMART" id="SM00530">
    <property type="entry name" value="HTH_XRE"/>
    <property type="match status" value="1"/>
</dbReference>
<evidence type="ECO:0000313" key="4">
    <source>
        <dbReference type="Proteomes" id="UP000005316"/>
    </source>
</evidence>
<dbReference type="SUPFAM" id="SSF47413">
    <property type="entry name" value="lambda repressor-like DNA-binding domains"/>
    <property type="match status" value="1"/>
</dbReference>
<dbReference type="HOGENOM" id="CLU_1554322_0_0_9"/>
<dbReference type="GO" id="GO:0003677">
    <property type="term" value="F:DNA binding"/>
    <property type="evidence" value="ECO:0007669"/>
    <property type="project" value="UniProtKB-KW"/>
</dbReference>
<accession>F9DVZ0</accession>
<dbReference type="Gene3D" id="1.10.260.40">
    <property type="entry name" value="lambda repressor-like DNA-binding domains"/>
    <property type="match status" value="1"/>
</dbReference>
<dbReference type="EMBL" id="AFPZ01000096">
    <property type="protein sequence ID" value="EGQ22279.1"/>
    <property type="molecule type" value="Genomic_DNA"/>
</dbReference>
<dbReference type="PROSITE" id="PS50943">
    <property type="entry name" value="HTH_CROC1"/>
    <property type="match status" value="1"/>
</dbReference>
<protein>
    <submittedName>
        <fullName evidence="3">XRE family transcriptional regulator</fullName>
    </submittedName>
</protein>
<dbReference type="InterPro" id="IPR001387">
    <property type="entry name" value="Cro/C1-type_HTH"/>
</dbReference>
<dbReference type="PANTHER" id="PTHR46797">
    <property type="entry name" value="HTH-TYPE TRANSCRIPTIONAL REGULATOR"/>
    <property type="match status" value="1"/>
</dbReference>
<evidence type="ECO:0000259" key="2">
    <source>
        <dbReference type="PROSITE" id="PS50943"/>
    </source>
</evidence>
<sequence>MSRAQMGGISLNEWSKDDFGLRLKALRERRGLSMMAFGAAIGTSASRIKDWERGKNAPSAAWIAKISERFSVSTDELIMGEVTFTPYIKTTGNTVESLYDRLRETMNAESSGKWPSESDEMYAEIDSTNKERYRSGKGRRLAEKELMELVIRLPKKDVLELLELAKYKRRNI</sequence>